<accession>A0A096P930</accession>
<keyword evidence="2" id="KW-0472">Membrane</keyword>
<evidence type="ECO:0000313" key="5">
    <source>
        <dbReference type="Proteomes" id="UP000009170"/>
    </source>
</evidence>
<sequence length="358" mass="39262">MSASLARSFARTRSDASPLSLTSSRKRITPLRPKRAFEGVSLAFERSGGCRRVSSPFASRTLRTRAVASGGYGEVESEPSEPSTSGTTWFERFLKLPSDGSAIWDAPWGVKTTVSVMVVWFCLFFIVGNAVFPFVAGALGFDSTNFTQRGLAVYSFCLDIAQMFMTGFVLRQSLRAFTPLGASWFPVRWFEDKKHVRDVLLACAAFPIVVWLHGISVTALETTGLLVFDDAITTGWEQSMRSDDLLSKAFYVLLASVAAPVWEELIFRGFFFSALSAVISVKRAMIISSVVFAVAHLSLEQFLPLTFLGCLHCVVFVRTRNLLAPALVHSAWNASVLAGDFLPPLTDVLRAVFSAPLP</sequence>
<dbReference type="EMBL" id="CAID01000017">
    <property type="protein sequence ID" value="CEG00547.1"/>
    <property type="molecule type" value="Genomic_DNA"/>
</dbReference>
<evidence type="ECO:0000256" key="2">
    <source>
        <dbReference type="SAM" id="Phobius"/>
    </source>
</evidence>
<keyword evidence="2" id="KW-0812">Transmembrane</keyword>
<dbReference type="GO" id="GO:0004175">
    <property type="term" value="F:endopeptidase activity"/>
    <property type="evidence" value="ECO:0007669"/>
    <property type="project" value="UniProtKB-ARBA"/>
</dbReference>
<evidence type="ECO:0000259" key="3">
    <source>
        <dbReference type="Pfam" id="PF02517"/>
    </source>
</evidence>
<feature type="transmembrane region" description="Helical" evidence="2">
    <location>
        <begin position="151"/>
        <end position="170"/>
    </location>
</feature>
<evidence type="ECO:0000313" key="4">
    <source>
        <dbReference type="EMBL" id="CEG00547.1"/>
    </source>
</evidence>
<dbReference type="InParanoid" id="A0A096P930"/>
<dbReference type="FunCoup" id="A0A096P930">
    <property type="interactions" value="73"/>
</dbReference>
<evidence type="ECO:0000256" key="1">
    <source>
        <dbReference type="SAM" id="MobiDB-lite"/>
    </source>
</evidence>
<dbReference type="PANTHER" id="PTHR43592">
    <property type="entry name" value="CAAX AMINO TERMINAL PROTEASE"/>
    <property type="match status" value="1"/>
</dbReference>
<gene>
    <name evidence="4" type="ORF">OT_ostta17g00950</name>
</gene>
<organism evidence="4 5">
    <name type="scientific">Ostreococcus tauri</name>
    <name type="common">Marine green alga</name>
    <dbReference type="NCBI Taxonomy" id="70448"/>
    <lineage>
        <taxon>Eukaryota</taxon>
        <taxon>Viridiplantae</taxon>
        <taxon>Chlorophyta</taxon>
        <taxon>Mamiellophyceae</taxon>
        <taxon>Mamiellales</taxon>
        <taxon>Bathycoccaceae</taxon>
        <taxon>Ostreococcus</taxon>
    </lineage>
</organism>
<dbReference type="KEGG" id="ota:OT_ostta17g00950"/>
<feature type="transmembrane region" description="Helical" evidence="2">
    <location>
        <begin position="245"/>
        <end position="262"/>
    </location>
</feature>
<dbReference type="GO" id="GO:0080120">
    <property type="term" value="P:CAAX-box protein maturation"/>
    <property type="evidence" value="ECO:0007669"/>
    <property type="project" value="UniProtKB-ARBA"/>
</dbReference>
<dbReference type="GeneID" id="9831278"/>
<comment type="caution">
    <text evidence="4">The sequence shown here is derived from an EMBL/GenBank/DDBJ whole genome shotgun (WGS) entry which is preliminary data.</text>
</comment>
<reference evidence="4 5" key="2">
    <citation type="journal article" date="2014" name="BMC Genomics">
        <title>An improved genome of the model marine alga Ostreococcus tauri unfolds by assessing Illumina de novo assemblies.</title>
        <authorList>
            <person name="Blanc-Mathieu R."/>
            <person name="Verhelst B."/>
            <person name="Derelle E."/>
            <person name="Rombauts S."/>
            <person name="Bouget F.Y."/>
            <person name="Carre I."/>
            <person name="Chateau A."/>
            <person name="Eyre-Walker A."/>
            <person name="Grimsley N."/>
            <person name="Moreau H."/>
            <person name="Piegu B."/>
            <person name="Rivals E."/>
            <person name="Schackwitz W."/>
            <person name="Van de Peer Y."/>
            <person name="Piganeau G."/>
        </authorList>
    </citation>
    <scope>NUCLEOTIDE SEQUENCE [LARGE SCALE GENOMIC DNA]</scope>
    <source>
        <strain evidence="5">OTTH 0595 / CCAP 157/2 / RCC745</strain>
    </source>
</reference>
<dbReference type="GO" id="GO:0006508">
    <property type="term" value="P:proteolysis"/>
    <property type="evidence" value="ECO:0007669"/>
    <property type="project" value="UniProtKB-KW"/>
</dbReference>
<dbReference type="Pfam" id="PF02517">
    <property type="entry name" value="Rce1-like"/>
    <property type="match status" value="1"/>
</dbReference>
<dbReference type="RefSeq" id="XP_022840438.1">
    <property type="nucleotide sequence ID" value="XM_022984137.1"/>
</dbReference>
<proteinExistence type="predicted"/>
<reference evidence="5" key="1">
    <citation type="journal article" date="2006" name="Proc. Natl. Acad. Sci. U.S.A.">
        <title>Genome analysis of the smallest free-living eukaryote Ostreococcus tauri unveils many unique features.</title>
        <authorList>
            <person name="Derelle E."/>
            <person name="Ferraz C."/>
            <person name="Rombauts S."/>
            <person name="Rouze P."/>
            <person name="Worden A.Z."/>
            <person name="Robbens S."/>
            <person name="Partensky F."/>
            <person name="Degroeve S."/>
            <person name="Echeynie S."/>
            <person name="Cooke R."/>
            <person name="Saeys Y."/>
            <person name="Wuyts J."/>
            <person name="Jabbari K."/>
            <person name="Bowler C."/>
            <person name="Panaud O."/>
            <person name="Piegu B."/>
            <person name="Ball S.G."/>
            <person name="Ral J.-P."/>
            <person name="Bouget F.-Y."/>
            <person name="Piganeau G."/>
            <person name="De Baets B."/>
            <person name="Picard A."/>
            <person name="Delseny M."/>
            <person name="Demaille J."/>
            <person name="Van de Peer Y."/>
            <person name="Moreau H."/>
        </authorList>
    </citation>
    <scope>NUCLEOTIDE SEQUENCE [LARGE SCALE GENOMIC DNA]</scope>
    <source>
        <strain evidence="5">OTTH 0595 / CCAP 157/2 / RCC745</strain>
    </source>
</reference>
<feature type="region of interest" description="Disordered" evidence="1">
    <location>
        <begin position="1"/>
        <end position="27"/>
    </location>
</feature>
<dbReference type="Proteomes" id="UP000009170">
    <property type="component" value="Unassembled WGS sequence"/>
</dbReference>
<name>A0A096P930_OSTTA</name>
<dbReference type="AlphaFoldDB" id="A0A096P930"/>
<keyword evidence="2" id="KW-1133">Transmembrane helix</keyword>
<feature type="transmembrane region" description="Helical" evidence="2">
    <location>
        <begin position="199"/>
        <end position="220"/>
    </location>
</feature>
<keyword evidence="5" id="KW-1185">Reference proteome</keyword>
<feature type="transmembrane region" description="Helical" evidence="2">
    <location>
        <begin position="118"/>
        <end position="139"/>
    </location>
</feature>
<keyword evidence="4" id="KW-0645">Protease</keyword>
<dbReference type="InterPro" id="IPR003675">
    <property type="entry name" value="Rce1/LyrA-like_dom"/>
</dbReference>
<keyword evidence="4" id="KW-0378">Hydrolase</keyword>
<feature type="domain" description="CAAX prenyl protease 2/Lysostaphin resistance protein A-like" evidence="3">
    <location>
        <begin position="249"/>
        <end position="334"/>
    </location>
</feature>
<dbReference type="OrthoDB" id="361580at2759"/>
<dbReference type="PANTHER" id="PTHR43592:SF24">
    <property type="entry name" value="CAAX AMINO TERMINAL PROTEASE FAMILY PROTEIN"/>
    <property type="match status" value="1"/>
</dbReference>
<protein>
    <submittedName>
        <fullName evidence="4">CAAX amino terminal protease</fullName>
    </submittedName>
</protein>